<reference evidence="4" key="1">
    <citation type="journal article" date="2019" name="Nat. Commun.">
        <title>Expansion of phycobilisome linker gene families in mesophilic red algae.</title>
        <authorList>
            <person name="Lee J."/>
            <person name="Kim D."/>
            <person name="Bhattacharya D."/>
            <person name="Yoon H.S."/>
        </authorList>
    </citation>
    <scope>NUCLEOTIDE SEQUENCE [LARGE SCALE GENOMIC DNA]</scope>
    <source>
        <strain evidence="4">CCMP 1328</strain>
    </source>
</reference>
<dbReference type="Gene3D" id="1.10.3970.10">
    <property type="entry name" value="BSD domain"/>
    <property type="match status" value="1"/>
</dbReference>
<accession>A0A5J4Z741</accession>
<dbReference type="PROSITE" id="PS50858">
    <property type="entry name" value="BSD"/>
    <property type="match status" value="1"/>
</dbReference>
<dbReference type="EMBL" id="VRMN01000001">
    <property type="protein sequence ID" value="KAA8498882.1"/>
    <property type="molecule type" value="Genomic_DNA"/>
</dbReference>
<evidence type="ECO:0000313" key="3">
    <source>
        <dbReference type="EMBL" id="KAA8498882.1"/>
    </source>
</evidence>
<evidence type="ECO:0000256" key="1">
    <source>
        <dbReference type="SAM" id="MobiDB-lite"/>
    </source>
</evidence>
<evidence type="ECO:0000313" key="4">
    <source>
        <dbReference type="Proteomes" id="UP000324585"/>
    </source>
</evidence>
<keyword evidence="4" id="KW-1185">Reference proteome</keyword>
<dbReference type="Proteomes" id="UP000324585">
    <property type="component" value="Unassembled WGS sequence"/>
</dbReference>
<feature type="region of interest" description="Disordered" evidence="1">
    <location>
        <begin position="13"/>
        <end position="46"/>
    </location>
</feature>
<dbReference type="SUPFAM" id="SSF140383">
    <property type="entry name" value="BSD domain-like"/>
    <property type="match status" value="1"/>
</dbReference>
<dbReference type="AlphaFoldDB" id="A0A5J4Z741"/>
<evidence type="ECO:0000259" key="2">
    <source>
        <dbReference type="PROSITE" id="PS50858"/>
    </source>
</evidence>
<name>A0A5J4Z741_PORPP</name>
<comment type="caution">
    <text evidence="3">The sequence shown here is derived from an EMBL/GenBank/DDBJ whole genome shotgun (WGS) entry which is preliminary data.</text>
</comment>
<feature type="domain" description="BSD" evidence="2">
    <location>
        <begin position="299"/>
        <end position="332"/>
    </location>
</feature>
<dbReference type="Pfam" id="PF03909">
    <property type="entry name" value="BSD"/>
    <property type="match status" value="1"/>
</dbReference>
<protein>
    <recommendedName>
        <fullName evidence="2">BSD domain-containing protein</fullName>
    </recommendedName>
</protein>
<sequence>MEWATLEWSCNQAMETEQDAGAGTASFQEVDGASDGPREGAATVSGVEAAAAPAGNANQGLTAPEARVDAMAATQAAAVELLGSFNEAMSAWLGLGGASADKSAPDRAIGELSADGLETTLVPGSTVAAREPADPDSAAHMDQAATEILAGFQKQFEALTSQMRSFNAEEQRELLRKQSEAFLSNARGAIENFDAEKLRAQTSQFLAHAQTVVANEGADDPLASVDSSELKAPWDDLGADEQLYAEKMREEAIKLVVDCIYSKKYREKFFLGELDLTAVKPFPMTSENRMRAKGAMLHDKNLARLFAGMVPKYISHEDDFWARYFYNMERILTALIDGKGEMKKSEEDIQEEKAIRTEVSAEKRRDWDTEIDEIFS</sequence>
<organism evidence="3 4">
    <name type="scientific">Porphyridium purpureum</name>
    <name type="common">Red alga</name>
    <name type="synonym">Porphyridium cruentum</name>
    <dbReference type="NCBI Taxonomy" id="35688"/>
    <lineage>
        <taxon>Eukaryota</taxon>
        <taxon>Rhodophyta</taxon>
        <taxon>Bangiophyceae</taxon>
        <taxon>Porphyridiales</taxon>
        <taxon>Porphyridiaceae</taxon>
        <taxon>Porphyridium</taxon>
    </lineage>
</organism>
<proteinExistence type="predicted"/>
<gene>
    <name evidence="3" type="ORF">FVE85_6467</name>
</gene>
<dbReference type="InterPro" id="IPR035925">
    <property type="entry name" value="BSD_dom_sf"/>
</dbReference>
<dbReference type="InterPro" id="IPR005607">
    <property type="entry name" value="BSD_dom"/>
</dbReference>